<dbReference type="PANTHER" id="PTHR12746:SF2">
    <property type="entry name" value="60S RIBOSOMAL EXPORT PROTEIN NMD3"/>
    <property type="match status" value="1"/>
</dbReference>
<dbReference type="STRING" id="3880.G7K3J0"/>
<evidence type="ECO:0000313" key="2">
    <source>
        <dbReference type="EnsemblPlants" id="AET00522"/>
    </source>
</evidence>
<evidence type="ECO:0000313" key="1">
    <source>
        <dbReference type="EMBL" id="AET00522.1"/>
    </source>
</evidence>
<dbReference type="Proteomes" id="UP000002051">
    <property type="component" value="Chromosome 5"/>
</dbReference>
<dbReference type="HOGENOM" id="CLU_2064991_0_0_1"/>
<dbReference type="AlphaFoldDB" id="G7K3J0"/>
<accession>G7K3J0</accession>
<dbReference type="PaxDb" id="3880-AET00522"/>
<sequence>MDGIVSSRTRQAKFLFNHDIYSDRYTFSVEIVPICYGDLIFLLLKELLCLIFTLRYCILNVDQYWNALFTPSLTRSQLVEYSVLDIVERYSVVPYYAKYVDISNKDSETVTANRQINSQ</sequence>
<dbReference type="EnsemblPlants" id="AET00522">
    <property type="protein sequence ID" value="AET00522"/>
    <property type="gene ID" value="MTR_5g092980"/>
</dbReference>
<dbReference type="InterPro" id="IPR039768">
    <property type="entry name" value="Nmd3"/>
</dbReference>
<reference evidence="2" key="3">
    <citation type="submission" date="2015-04" db="UniProtKB">
        <authorList>
            <consortium name="EnsemblPlants"/>
        </authorList>
    </citation>
    <scope>IDENTIFICATION</scope>
    <source>
        <strain evidence="2">cv. Jemalong A17</strain>
    </source>
</reference>
<reference evidence="1 3" key="2">
    <citation type="journal article" date="2014" name="BMC Genomics">
        <title>An improved genome release (version Mt4.0) for the model legume Medicago truncatula.</title>
        <authorList>
            <person name="Tang H."/>
            <person name="Krishnakumar V."/>
            <person name="Bidwell S."/>
            <person name="Rosen B."/>
            <person name="Chan A."/>
            <person name="Zhou S."/>
            <person name="Gentzbittel L."/>
            <person name="Childs K.L."/>
            <person name="Yandell M."/>
            <person name="Gundlach H."/>
            <person name="Mayer K.F."/>
            <person name="Schwartz D.C."/>
            <person name="Town C.D."/>
        </authorList>
    </citation>
    <scope>GENOME REANNOTATION</scope>
    <source>
        <strain evidence="2 3">cv. Jemalong A17</strain>
    </source>
</reference>
<evidence type="ECO:0000313" key="3">
    <source>
        <dbReference type="Proteomes" id="UP000002051"/>
    </source>
</evidence>
<gene>
    <name evidence="1" type="ordered locus">MTR_5g092980</name>
</gene>
<reference evidence="1 3" key="1">
    <citation type="journal article" date="2011" name="Nature">
        <title>The Medicago genome provides insight into the evolution of rhizobial symbioses.</title>
        <authorList>
            <person name="Young N.D."/>
            <person name="Debelle F."/>
            <person name="Oldroyd G.E."/>
            <person name="Geurts R."/>
            <person name="Cannon S.B."/>
            <person name="Udvardi M.K."/>
            <person name="Benedito V.A."/>
            <person name="Mayer K.F."/>
            <person name="Gouzy J."/>
            <person name="Schoof H."/>
            <person name="Van de Peer Y."/>
            <person name="Proost S."/>
            <person name="Cook D.R."/>
            <person name="Meyers B.C."/>
            <person name="Spannagl M."/>
            <person name="Cheung F."/>
            <person name="De Mita S."/>
            <person name="Krishnakumar V."/>
            <person name="Gundlach H."/>
            <person name="Zhou S."/>
            <person name="Mudge J."/>
            <person name="Bharti A.K."/>
            <person name="Murray J.D."/>
            <person name="Naoumkina M.A."/>
            <person name="Rosen B."/>
            <person name="Silverstein K.A."/>
            <person name="Tang H."/>
            <person name="Rombauts S."/>
            <person name="Zhao P.X."/>
            <person name="Zhou P."/>
            <person name="Barbe V."/>
            <person name="Bardou P."/>
            <person name="Bechner M."/>
            <person name="Bellec A."/>
            <person name="Berger A."/>
            <person name="Berges H."/>
            <person name="Bidwell S."/>
            <person name="Bisseling T."/>
            <person name="Choisne N."/>
            <person name="Couloux A."/>
            <person name="Denny R."/>
            <person name="Deshpande S."/>
            <person name="Dai X."/>
            <person name="Doyle J.J."/>
            <person name="Dudez A.M."/>
            <person name="Farmer A.D."/>
            <person name="Fouteau S."/>
            <person name="Franken C."/>
            <person name="Gibelin C."/>
            <person name="Gish J."/>
            <person name="Goldstein S."/>
            <person name="Gonzalez A.J."/>
            <person name="Green P.J."/>
            <person name="Hallab A."/>
            <person name="Hartog M."/>
            <person name="Hua A."/>
            <person name="Humphray S.J."/>
            <person name="Jeong D.H."/>
            <person name="Jing Y."/>
            <person name="Jocker A."/>
            <person name="Kenton S.M."/>
            <person name="Kim D.J."/>
            <person name="Klee K."/>
            <person name="Lai H."/>
            <person name="Lang C."/>
            <person name="Lin S."/>
            <person name="Macmil S.L."/>
            <person name="Magdelenat G."/>
            <person name="Matthews L."/>
            <person name="McCorrison J."/>
            <person name="Monaghan E.L."/>
            <person name="Mun J.H."/>
            <person name="Najar F.Z."/>
            <person name="Nicholson C."/>
            <person name="Noirot C."/>
            <person name="O'Bleness M."/>
            <person name="Paule C.R."/>
            <person name="Poulain J."/>
            <person name="Prion F."/>
            <person name="Qin B."/>
            <person name="Qu C."/>
            <person name="Retzel E.F."/>
            <person name="Riddle C."/>
            <person name="Sallet E."/>
            <person name="Samain S."/>
            <person name="Samson N."/>
            <person name="Sanders I."/>
            <person name="Saurat O."/>
            <person name="Scarpelli C."/>
            <person name="Schiex T."/>
            <person name="Segurens B."/>
            <person name="Severin A.J."/>
            <person name="Sherrier D.J."/>
            <person name="Shi R."/>
            <person name="Sims S."/>
            <person name="Singer S.R."/>
            <person name="Sinharoy S."/>
            <person name="Sterck L."/>
            <person name="Viollet A."/>
            <person name="Wang B.B."/>
            <person name="Wang K."/>
            <person name="Wang M."/>
            <person name="Wang X."/>
            <person name="Warfsmann J."/>
            <person name="Weissenbach J."/>
            <person name="White D.D."/>
            <person name="White J.D."/>
            <person name="Wiley G.B."/>
            <person name="Wincker P."/>
            <person name="Xing Y."/>
            <person name="Yang L."/>
            <person name="Yao Z."/>
            <person name="Ying F."/>
            <person name="Zhai J."/>
            <person name="Zhou L."/>
            <person name="Zuber A."/>
            <person name="Denarie J."/>
            <person name="Dixon R.A."/>
            <person name="May G.D."/>
            <person name="Schwartz D.C."/>
            <person name="Rogers J."/>
            <person name="Quetier F."/>
            <person name="Town C.D."/>
            <person name="Roe B.A."/>
        </authorList>
    </citation>
    <scope>NUCLEOTIDE SEQUENCE [LARGE SCALE GENOMIC DNA]</scope>
    <source>
        <strain evidence="1">A17</strain>
        <strain evidence="2 3">cv. Jemalong A17</strain>
    </source>
</reference>
<dbReference type="PANTHER" id="PTHR12746">
    <property type="entry name" value="NONSENSE-MEDIATED MRNA DECAY PROTEIN 3"/>
    <property type="match status" value="1"/>
</dbReference>
<keyword evidence="3" id="KW-1185">Reference proteome</keyword>
<dbReference type="GO" id="GO:0043023">
    <property type="term" value="F:ribosomal large subunit binding"/>
    <property type="evidence" value="ECO:0007669"/>
    <property type="project" value="InterPro"/>
</dbReference>
<proteinExistence type="predicted"/>
<name>G7K3J0_MEDTR</name>
<protein>
    <submittedName>
        <fullName evidence="1 2">Uncharacterized protein</fullName>
    </submittedName>
</protein>
<dbReference type="EMBL" id="CM001221">
    <property type="protein sequence ID" value="AET00522.1"/>
    <property type="molecule type" value="Genomic_DNA"/>
</dbReference>
<organism evidence="1 3">
    <name type="scientific">Medicago truncatula</name>
    <name type="common">Barrel medic</name>
    <name type="synonym">Medicago tribuloides</name>
    <dbReference type="NCBI Taxonomy" id="3880"/>
    <lineage>
        <taxon>Eukaryota</taxon>
        <taxon>Viridiplantae</taxon>
        <taxon>Streptophyta</taxon>
        <taxon>Embryophyta</taxon>
        <taxon>Tracheophyta</taxon>
        <taxon>Spermatophyta</taxon>
        <taxon>Magnoliopsida</taxon>
        <taxon>eudicotyledons</taxon>
        <taxon>Gunneridae</taxon>
        <taxon>Pentapetalae</taxon>
        <taxon>rosids</taxon>
        <taxon>fabids</taxon>
        <taxon>Fabales</taxon>
        <taxon>Fabaceae</taxon>
        <taxon>Papilionoideae</taxon>
        <taxon>50 kb inversion clade</taxon>
        <taxon>NPAAA clade</taxon>
        <taxon>Hologalegina</taxon>
        <taxon>IRL clade</taxon>
        <taxon>Trifolieae</taxon>
        <taxon>Medicago</taxon>
    </lineage>
</organism>